<reference evidence="4" key="1">
    <citation type="journal article" date="2020" name="Nat. Commun.">
        <title>Genome sequence of the cluster root forming white lupin.</title>
        <authorList>
            <person name="Hufnagel B."/>
            <person name="Marques A."/>
            <person name="Soriano A."/>
            <person name="Marques L."/>
            <person name="Divol F."/>
            <person name="Doumas P."/>
            <person name="Sallet E."/>
            <person name="Mancinotti D."/>
            <person name="Carrere S."/>
            <person name="Marande W."/>
            <person name="Arribat S."/>
            <person name="Keller J."/>
            <person name="Huneau C."/>
            <person name="Blein T."/>
            <person name="Aime D."/>
            <person name="Laguerre M."/>
            <person name="Taylor J."/>
            <person name="Schubert V."/>
            <person name="Nelson M."/>
            <person name="Geu-Flores F."/>
            <person name="Crespi M."/>
            <person name="Gallardo-Guerrero K."/>
            <person name="Delaux P.-M."/>
            <person name="Salse J."/>
            <person name="Berges H."/>
            <person name="Guyot R."/>
            <person name="Gouzy J."/>
            <person name="Peret B."/>
        </authorList>
    </citation>
    <scope>NUCLEOTIDE SEQUENCE [LARGE SCALE GENOMIC DNA]</scope>
    <source>
        <strain evidence="4">cv. Amiga</strain>
    </source>
</reference>
<proteinExistence type="predicted"/>
<protein>
    <submittedName>
        <fullName evidence="3">Uncharacterized protein</fullName>
    </submittedName>
</protein>
<dbReference type="OrthoDB" id="657513at2759"/>
<feature type="region of interest" description="Disordered" evidence="2">
    <location>
        <begin position="134"/>
        <end position="176"/>
    </location>
</feature>
<organism evidence="3 4">
    <name type="scientific">Lupinus albus</name>
    <name type="common">White lupine</name>
    <name type="synonym">Lupinus termis</name>
    <dbReference type="NCBI Taxonomy" id="3870"/>
    <lineage>
        <taxon>Eukaryota</taxon>
        <taxon>Viridiplantae</taxon>
        <taxon>Streptophyta</taxon>
        <taxon>Embryophyta</taxon>
        <taxon>Tracheophyta</taxon>
        <taxon>Spermatophyta</taxon>
        <taxon>Magnoliopsida</taxon>
        <taxon>eudicotyledons</taxon>
        <taxon>Gunneridae</taxon>
        <taxon>Pentapetalae</taxon>
        <taxon>rosids</taxon>
        <taxon>fabids</taxon>
        <taxon>Fabales</taxon>
        <taxon>Fabaceae</taxon>
        <taxon>Papilionoideae</taxon>
        <taxon>50 kb inversion clade</taxon>
        <taxon>genistoids sensu lato</taxon>
        <taxon>core genistoids</taxon>
        <taxon>Genisteae</taxon>
        <taxon>Lupinus</taxon>
    </lineage>
</organism>
<dbReference type="EMBL" id="WOCE01000013">
    <property type="protein sequence ID" value="KAE9601457.1"/>
    <property type="molecule type" value="Genomic_DNA"/>
</dbReference>
<dbReference type="AlphaFoldDB" id="A0A6A5NRF1"/>
<feature type="region of interest" description="Disordered" evidence="2">
    <location>
        <begin position="578"/>
        <end position="603"/>
    </location>
</feature>
<dbReference type="PANTHER" id="PTHR34778:SF2">
    <property type="entry name" value="OS02G0580700 PROTEIN"/>
    <property type="match status" value="1"/>
</dbReference>
<evidence type="ECO:0000256" key="1">
    <source>
        <dbReference type="SAM" id="Coils"/>
    </source>
</evidence>
<evidence type="ECO:0000256" key="2">
    <source>
        <dbReference type="SAM" id="MobiDB-lite"/>
    </source>
</evidence>
<sequence>MDDSEKLLALKKAYADIILNTAKEAAARVMASERKATRFHQELLSTKDEALRMLLRLKQMLDSKVKEAELTSLSQQKKIDVLEAQLQEAEDIVSNLRAELREAETKLENLTNHQMYPPVEQNVEGKIETRENCLQDNGIGPCDGSVHPLPDSHAESVSISDTRNPSVNGTNDSSKFGVSHDHANNCYIHNPEYSSIVIRRKEPELYRNGCTQRIRASERSPFDGNMSVSGNLDNAHDETSVRVHEEGKAMPVPTNAMIDSICEKEKPGELKVVKVDADPIKVPARKRRRNLIRVLRSRLRAKRDRKRNKASHLADAKVSPCVWTNNYSSRLDSSMECEKEAQKNLVIVHEEDKTTTVTTNAKVDPIFGKEKLDKLEMVKTDADLVKASVLKKRRLTVRIHPGQVNKTNDASYLSDAKGSTCVLDNNDVLRVDSSLVCEKEALKDVMPPFAEVPIDKTDTTEKSESHDCIGKEGLFLNACSARSKIKDDKELLGKSDLTKQESLSTEGFDASSCRADVKPPNGSTEKPDPKASDLDEKVSCQPANEKFLKYTFRRKRKKEPVTSANVDCSLENDILKKSGEKQNGRVEPQNSCPMTESSRESRRLAQVARQLISLSEKKWWQ</sequence>
<keyword evidence="4" id="KW-1185">Reference proteome</keyword>
<name>A0A6A5NRF1_LUPAL</name>
<evidence type="ECO:0000313" key="3">
    <source>
        <dbReference type="EMBL" id="KAE9601457.1"/>
    </source>
</evidence>
<evidence type="ECO:0000313" key="4">
    <source>
        <dbReference type="Proteomes" id="UP000447434"/>
    </source>
</evidence>
<gene>
    <name evidence="3" type="ORF">Lalb_Chr13g0298031</name>
</gene>
<comment type="caution">
    <text evidence="3">The sequence shown here is derived from an EMBL/GenBank/DDBJ whole genome shotgun (WGS) entry which is preliminary data.</text>
</comment>
<dbReference type="Proteomes" id="UP000447434">
    <property type="component" value="Chromosome 13"/>
</dbReference>
<accession>A0A6A5NRF1</accession>
<dbReference type="PANTHER" id="PTHR34778">
    <property type="entry name" value="OS02G0580700 PROTEIN"/>
    <property type="match status" value="1"/>
</dbReference>
<feature type="region of interest" description="Disordered" evidence="2">
    <location>
        <begin position="501"/>
        <end position="536"/>
    </location>
</feature>
<feature type="coiled-coil region" evidence="1">
    <location>
        <begin position="65"/>
        <end position="113"/>
    </location>
</feature>
<feature type="compositionally biased region" description="Polar residues" evidence="2">
    <location>
        <begin position="155"/>
        <end position="176"/>
    </location>
</feature>
<feature type="compositionally biased region" description="Basic and acidic residues" evidence="2">
    <location>
        <begin position="525"/>
        <end position="536"/>
    </location>
</feature>
<keyword evidence="1" id="KW-0175">Coiled coil</keyword>